<feature type="compositionally biased region" description="Low complexity" evidence="1">
    <location>
        <begin position="268"/>
        <end position="278"/>
    </location>
</feature>
<feature type="compositionally biased region" description="Low complexity" evidence="1">
    <location>
        <begin position="98"/>
        <end position="121"/>
    </location>
</feature>
<feature type="compositionally biased region" description="Basic residues" evidence="1">
    <location>
        <begin position="285"/>
        <end position="296"/>
    </location>
</feature>
<feature type="compositionally biased region" description="Basic residues" evidence="1">
    <location>
        <begin position="19"/>
        <end position="32"/>
    </location>
</feature>
<evidence type="ECO:0000313" key="3">
    <source>
        <dbReference type="Proteomes" id="UP000299102"/>
    </source>
</evidence>
<feature type="region of interest" description="Disordered" evidence="1">
    <location>
        <begin position="259"/>
        <end position="320"/>
    </location>
</feature>
<keyword evidence="3" id="KW-1185">Reference proteome</keyword>
<feature type="region of interest" description="Disordered" evidence="1">
    <location>
        <begin position="89"/>
        <end position="167"/>
    </location>
</feature>
<gene>
    <name evidence="2" type="ORF">EVAR_33009_1</name>
</gene>
<feature type="compositionally biased region" description="Basic residues" evidence="1">
    <location>
        <begin position="134"/>
        <end position="144"/>
    </location>
</feature>
<protein>
    <submittedName>
        <fullName evidence="2">Uncharacterized protein</fullName>
    </submittedName>
</protein>
<organism evidence="2 3">
    <name type="scientific">Eumeta variegata</name>
    <name type="common">Bagworm moth</name>
    <name type="synonym">Eumeta japonica</name>
    <dbReference type="NCBI Taxonomy" id="151549"/>
    <lineage>
        <taxon>Eukaryota</taxon>
        <taxon>Metazoa</taxon>
        <taxon>Ecdysozoa</taxon>
        <taxon>Arthropoda</taxon>
        <taxon>Hexapoda</taxon>
        <taxon>Insecta</taxon>
        <taxon>Pterygota</taxon>
        <taxon>Neoptera</taxon>
        <taxon>Endopterygota</taxon>
        <taxon>Lepidoptera</taxon>
        <taxon>Glossata</taxon>
        <taxon>Ditrysia</taxon>
        <taxon>Tineoidea</taxon>
        <taxon>Psychidae</taxon>
        <taxon>Oiketicinae</taxon>
        <taxon>Eumeta</taxon>
    </lineage>
</organism>
<dbReference type="AlphaFoldDB" id="A0A4C1VSD6"/>
<comment type="caution">
    <text evidence="2">The sequence shown here is derived from an EMBL/GenBank/DDBJ whole genome shotgun (WGS) entry which is preliminary data.</text>
</comment>
<reference evidence="2 3" key="1">
    <citation type="journal article" date="2019" name="Commun. Biol.">
        <title>The bagworm genome reveals a unique fibroin gene that provides high tensile strength.</title>
        <authorList>
            <person name="Kono N."/>
            <person name="Nakamura H."/>
            <person name="Ohtoshi R."/>
            <person name="Tomita M."/>
            <person name="Numata K."/>
            <person name="Arakawa K."/>
        </authorList>
    </citation>
    <scope>NUCLEOTIDE SEQUENCE [LARGE SCALE GENOMIC DNA]</scope>
</reference>
<dbReference type="Proteomes" id="UP000299102">
    <property type="component" value="Unassembled WGS sequence"/>
</dbReference>
<evidence type="ECO:0000256" key="1">
    <source>
        <dbReference type="SAM" id="MobiDB-lite"/>
    </source>
</evidence>
<feature type="region of interest" description="Disordered" evidence="1">
    <location>
        <begin position="1"/>
        <end position="35"/>
    </location>
</feature>
<evidence type="ECO:0000313" key="2">
    <source>
        <dbReference type="EMBL" id="GBP41282.1"/>
    </source>
</evidence>
<sequence>MLRRALAEPGVPISGGGGVRRRHSSVARRRSATTKLRGSLKHLDALAPPGSVQTHALLHSFRVEGSGGSAACSLRVILFIRAQTRGVPVRRGRRAGRAARGQGAARAAGGALSLSPSSARSGGRRRPPAAASRAMHRGARHVPRRPPAAAPAARPPADGCVRRKHSPVPPDDCLACVSRLFALVQISEPKWITRVSVRYFTKPRRPPHARRGIDSSPLAAGNETYGRLSVSSVDPALGNSWNHQPARRLVEYGRSYLQRKDPHRTAAPGPRSRSSIRGSNDKLIRFRRNGVHHRPAASRMPTRPRPLRRRAHLNTSGRLNSHRIALLPARSRARHS</sequence>
<proteinExistence type="predicted"/>
<accession>A0A4C1VSD6</accession>
<dbReference type="EMBL" id="BGZK01000396">
    <property type="protein sequence ID" value="GBP41282.1"/>
    <property type="molecule type" value="Genomic_DNA"/>
</dbReference>
<name>A0A4C1VSD6_EUMVA</name>